<organism evidence="2 3">
    <name type="scientific">Arachis hypogaea</name>
    <name type="common">Peanut</name>
    <dbReference type="NCBI Taxonomy" id="3818"/>
    <lineage>
        <taxon>Eukaryota</taxon>
        <taxon>Viridiplantae</taxon>
        <taxon>Streptophyta</taxon>
        <taxon>Embryophyta</taxon>
        <taxon>Tracheophyta</taxon>
        <taxon>Spermatophyta</taxon>
        <taxon>Magnoliopsida</taxon>
        <taxon>eudicotyledons</taxon>
        <taxon>Gunneridae</taxon>
        <taxon>Pentapetalae</taxon>
        <taxon>rosids</taxon>
        <taxon>fabids</taxon>
        <taxon>Fabales</taxon>
        <taxon>Fabaceae</taxon>
        <taxon>Papilionoideae</taxon>
        <taxon>50 kb inversion clade</taxon>
        <taxon>dalbergioids sensu lato</taxon>
        <taxon>Dalbergieae</taxon>
        <taxon>Pterocarpus clade</taxon>
        <taxon>Arachis</taxon>
    </lineage>
</organism>
<dbReference type="STRING" id="3818.A0A445DT94"/>
<protein>
    <submittedName>
        <fullName evidence="2">Uncharacterized protein</fullName>
    </submittedName>
</protein>
<comment type="caution">
    <text evidence="2">The sequence shown here is derived from an EMBL/GenBank/DDBJ whole genome shotgun (WGS) entry which is preliminary data.</text>
</comment>
<evidence type="ECO:0000313" key="3">
    <source>
        <dbReference type="Proteomes" id="UP000289738"/>
    </source>
</evidence>
<evidence type="ECO:0000256" key="1">
    <source>
        <dbReference type="SAM" id="MobiDB-lite"/>
    </source>
</evidence>
<reference evidence="2 3" key="1">
    <citation type="submission" date="2019-01" db="EMBL/GenBank/DDBJ databases">
        <title>Sequencing of cultivated peanut Arachis hypogaea provides insights into genome evolution and oil improvement.</title>
        <authorList>
            <person name="Chen X."/>
        </authorList>
    </citation>
    <scope>NUCLEOTIDE SEQUENCE [LARGE SCALE GENOMIC DNA]</scope>
    <source>
        <strain evidence="3">cv. Fuhuasheng</strain>
        <tissue evidence="2">Leaves</tissue>
    </source>
</reference>
<gene>
    <name evidence="2" type="ORF">Ahy_A03g012374</name>
</gene>
<evidence type="ECO:0000313" key="2">
    <source>
        <dbReference type="EMBL" id="RYR66395.1"/>
    </source>
</evidence>
<dbReference type="Proteomes" id="UP000289738">
    <property type="component" value="Chromosome A03"/>
</dbReference>
<keyword evidence="3" id="KW-1185">Reference proteome</keyword>
<sequence>MARGSESVGEGGTERDERSTEAHGSQPGESGSRAAEYSLSQTLSSSLKCLLFTRSLPLNPCQHHFHPFLMYVHLFLPFFFQIPNSHTCLGLFVLRCKGTNPDYHPLKSELVKSLPTQTGTFLGCRSSSTTSFFFLDDQASVDHSLRDLTSVQRKEMANMSIGEVPMMSNYQEQAGQKRKHPSSEEHPVQVYSEVHVKKEPLEVFGHNNGKTEERIVIDISDDDETKIHLMLKLKNLNSELKYADSGEVSGYIQSRIALACNRQL</sequence>
<feature type="compositionally biased region" description="Basic and acidic residues" evidence="1">
    <location>
        <begin position="12"/>
        <end position="21"/>
    </location>
</feature>
<dbReference type="EMBL" id="SDMP01000003">
    <property type="protein sequence ID" value="RYR66395.1"/>
    <property type="molecule type" value="Genomic_DNA"/>
</dbReference>
<name>A0A445DT94_ARAHY</name>
<feature type="region of interest" description="Disordered" evidence="1">
    <location>
        <begin position="1"/>
        <end position="35"/>
    </location>
</feature>
<dbReference type="AlphaFoldDB" id="A0A445DT94"/>
<proteinExistence type="predicted"/>
<accession>A0A445DT94</accession>